<dbReference type="Pfam" id="PF03255">
    <property type="entry name" value="ACCA"/>
    <property type="match status" value="1"/>
</dbReference>
<keyword evidence="2" id="KW-1185">Reference proteome</keyword>
<comment type="caution">
    <text evidence="1">The sequence shown here is derived from an EMBL/GenBank/DDBJ whole genome shotgun (WGS) entry which is preliminary data.</text>
</comment>
<name>A0A830B0Z4_9LAMI</name>
<reference evidence="1" key="1">
    <citation type="submission" date="2020-07" db="EMBL/GenBank/DDBJ databases">
        <title>Ethylene signaling mediates host invasion by parasitic plants.</title>
        <authorList>
            <person name="Yoshida S."/>
        </authorList>
    </citation>
    <scope>NUCLEOTIDE SEQUENCE</scope>
    <source>
        <strain evidence="1">Okayama</strain>
    </source>
</reference>
<dbReference type="GO" id="GO:0003989">
    <property type="term" value="F:acetyl-CoA carboxylase activity"/>
    <property type="evidence" value="ECO:0007669"/>
    <property type="project" value="InterPro"/>
</dbReference>
<accession>A0A830B0Z4</accession>
<dbReference type="Pfam" id="PF07891">
    <property type="entry name" value="DUF1666"/>
    <property type="match status" value="2"/>
</dbReference>
<dbReference type="AlphaFoldDB" id="A0A830B0Z4"/>
<gene>
    <name evidence="1" type="ORF">PHJA_000047700</name>
</gene>
<dbReference type="InterPro" id="IPR012870">
    <property type="entry name" value="DUF1666"/>
</dbReference>
<evidence type="ECO:0000313" key="1">
    <source>
        <dbReference type="EMBL" id="GFP79042.1"/>
    </source>
</evidence>
<evidence type="ECO:0000313" key="2">
    <source>
        <dbReference type="Proteomes" id="UP000653305"/>
    </source>
</evidence>
<keyword evidence="1" id="KW-0808">Transferase</keyword>
<dbReference type="PANTHER" id="PTHR46702:SF1">
    <property type="entry name" value="DUF1666 FAMILY PROTEIN (DUF1666)"/>
    <property type="match status" value="1"/>
</dbReference>
<sequence length="328" mass="37268">MADDTGLDFTDQINALELKYQQVSPQGSKHTHLSPIQRLSIARHPNRLTVLDHILNITEKSCFLGKWDELHGDRAGYDDPAIVSGNRSNSQQLVEIDSHVVSTPSTRSASKKLGSPFGCLSLRKFEAPEEETEHLKRPVNDPYQDIETAYVAQVCLTWEALHCQYKQLTQKISFQPDSHLGKTIALSSSRPEIYSRTRKSLPRRLLQIPKIQASDEKSIRGEEASDYVVLATDLIRVIESSIQTSLEKKAIKLKEVWKRSKSYKKKTWPSTGEDDVEMLLGLMDVKVLLRVLRMVRISTNQLFWCEEKMEKLGLSEGKLQRDPSPIPC</sequence>
<dbReference type="PANTHER" id="PTHR46702">
    <property type="entry name" value="DNA LIGASE (DUF1666)-RELATED"/>
    <property type="match status" value="1"/>
</dbReference>
<proteinExistence type="predicted"/>
<dbReference type="UniPathway" id="UPA00655">
    <property type="reaction ID" value="UER00711"/>
</dbReference>
<dbReference type="EMBL" id="BMAC01000003">
    <property type="protein sequence ID" value="GFP79042.1"/>
    <property type="molecule type" value="Genomic_DNA"/>
</dbReference>
<organism evidence="1 2">
    <name type="scientific">Phtheirospermum japonicum</name>
    <dbReference type="NCBI Taxonomy" id="374723"/>
    <lineage>
        <taxon>Eukaryota</taxon>
        <taxon>Viridiplantae</taxon>
        <taxon>Streptophyta</taxon>
        <taxon>Embryophyta</taxon>
        <taxon>Tracheophyta</taxon>
        <taxon>Spermatophyta</taxon>
        <taxon>Magnoliopsida</taxon>
        <taxon>eudicotyledons</taxon>
        <taxon>Gunneridae</taxon>
        <taxon>Pentapetalae</taxon>
        <taxon>asterids</taxon>
        <taxon>lamiids</taxon>
        <taxon>Lamiales</taxon>
        <taxon>Orobanchaceae</taxon>
        <taxon>Orobanchaceae incertae sedis</taxon>
        <taxon>Phtheirospermum</taxon>
    </lineage>
</organism>
<dbReference type="Proteomes" id="UP000653305">
    <property type="component" value="Unassembled WGS sequence"/>
</dbReference>
<dbReference type="InterPro" id="IPR001095">
    <property type="entry name" value="Acetyl_CoA_COase_a_su"/>
</dbReference>
<dbReference type="OrthoDB" id="1911656at2759"/>
<protein>
    <submittedName>
        <fullName evidence="1">Acetyl-coenzyme a carboxylase carboxyl transferase subunit alpha chloroplastic</fullName>
    </submittedName>
</protein>
<dbReference type="GO" id="GO:0016743">
    <property type="term" value="F:carboxyl- or carbamoyltransferase activity"/>
    <property type="evidence" value="ECO:0007669"/>
    <property type="project" value="InterPro"/>
</dbReference>
<dbReference type="GO" id="GO:2001295">
    <property type="term" value="P:malonyl-CoA biosynthetic process"/>
    <property type="evidence" value="ECO:0007669"/>
    <property type="project" value="UniProtKB-UniPathway"/>
</dbReference>
<dbReference type="Gene3D" id="3.90.226.10">
    <property type="entry name" value="2-enoyl-CoA Hydratase, Chain A, domain 1"/>
    <property type="match status" value="1"/>
</dbReference>
<dbReference type="GO" id="GO:0006633">
    <property type="term" value="P:fatty acid biosynthetic process"/>
    <property type="evidence" value="ECO:0007669"/>
    <property type="project" value="InterPro"/>
</dbReference>
<dbReference type="GO" id="GO:0009317">
    <property type="term" value="C:acetyl-CoA carboxylase complex"/>
    <property type="evidence" value="ECO:0007669"/>
    <property type="project" value="InterPro"/>
</dbReference>